<dbReference type="InterPro" id="IPR000001">
    <property type="entry name" value="Kringle"/>
</dbReference>
<reference evidence="5 6" key="1">
    <citation type="submission" date="2022-12" db="EMBL/GenBank/DDBJ databases">
        <title>Chromosome-level genome of Tegillarca granosa.</title>
        <authorList>
            <person name="Kim J."/>
        </authorList>
    </citation>
    <scope>NUCLEOTIDE SEQUENCE [LARGE SCALE GENOMIC DNA]</scope>
    <source>
        <strain evidence="5">Teg-2019</strain>
        <tissue evidence="5">Adductor muscle</tissue>
    </source>
</reference>
<protein>
    <recommendedName>
        <fullName evidence="4">Kringle domain-containing protein</fullName>
    </recommendedName>
</protein>
<keyword evidence="6" id="KW-1185">Reference proteome</keyword>
<dbReference type="EMBL" id="JARBDR010000328">
    <property type="protein sequence ID" value="KAJ8316401.1"/>
    <property type="molecule type" value="Genomic_DNA"/>
</dbReference>
<organism evidence="5 6">
    <name type="scientific">Tegillarca granosa</name>
    <name type="common">Malaysian cockle</name>
    <name type="synonym">Anadara granosa</name>
    <dbReference type="NCBI Taxonomy" id="220873"/>
    <lineage>
        <taxon>Eukaryota</taxon>
        <taxon>Metazoa</taxon>
        <taxon>Spiralia</taxon>
        <taxon>Lophotrochozoa</taxon>
        <taxon>Mollusca</taxon>
        <taxon>Bivalvia</taxon>
        <taxon>Autobranchia</taxon>
        <taxon>Pteriomorphia</taxon>
        <taxon>Arcoida</taxon>
        <taxon>Arcoidea</taxon>
        <taxon>Arcidae</taxon>
        <taxon>Tegillarca</taxon>
    </lineage>
</organism>
<evidence type="ECO:0000313" key="5">
    <source>
        <dbReference type="EMBL" id="KAJ8316401.1"/>
    </source>
</evidence>
<dbReference type="InterPro" id="IPR013806">
    <property type="entry name" value="Kringle-like"/>
</dbReference>
<dbReference type="InterPro" id="IPR050759">
    <property type="entry name" value="Serine_protease_kringle"/>
</dbReference>
<dbReference type="PROSITE" id="PS50070">
    <property type="entry name" value="KRINGLE_2"/>
    <property type="match status" value="1"/>
</dbReference>
<evidence type="ECO:0000313" key="6">
    <source>
        <dbReference type="Proteomes" id="UP001217089"/>
    </source>
</evidence>
<dbReference type="Pfam" id="PF00051">
    <property type="entry name" value="Kringle"/>
    <property type="match status" value="1"/>
</dbReference>
<dbReference type="CDD" id="cd00108">
    <property type="entry name" value="KR"/>
    <property type="match status" value="1"/>
</dbReference>
<sequence>MKGTEYRGTINITAFGIPCQQWGLNMPHAHPWNSLPLTIVQTQTMRLTDHSVIRQILLQGGNTVMFHFVFIVRIEKQCITSTLGLEYFGFANTTSTGKKCEAWIMDSPTDHDFNQLPINECRNPDLSPKGPWCYTIDNSTRYEECDIPFC</sequence>
<keyword evidence="2" id="KW-1015">Disulfide bond</keyword>
<dbReference type="PANTHER" id="PTHR24261:SF7">
    <property type="entry name" value="KRINGLE DOMAIN-CONTAINING PROTEIN"/>
    <property type="match status" value="1"/>
</dbReference>
<dbReference type="InterPro" id="IPR038178">
    <property type="entry name" value="Kringle_sf"/>
</dbReference>
<gene>
    <name evidence="5" type="ORF">KUTeg_006415</name>
</gene>
<evidence type="ECO:0000256" key="3">
    <source>
        <dbReference type="PROSITE-ProRule" id="PRU00121"/>
    </source>
</evidence>
<dbReference type="SUPFAM" id="SSF57440">
    <property type="entry name" value="Kringle-like"/>
    <property type="match status" value="2"/>
</dbReference>
<comment type="caution">
    <text evidence="3">Lacks conserved residue(s) required for the propagation of feature annotation.</text>
</comment>
<evidence type="ECO:0000256" key="1">
    <source>
        <dbReference type="ARBA" id="ARBA00022572"/>
    </source>
</evidence>
<dbReference type="SMART" id="SM00130">
    <property type="entry name" value="KR"/>
    <property type="match status" value="1"/>
</dbReference>
<name>A0ABQ9FGF4_TEGGR</name>
<dbReference type="Proteomes" id="UP001217089">
    <property type="component" value="Unassembled WGS sequence"/>
</dbReference>
<feature type="domain" description="Kringle" evidence="4">
    <location>
        <begin position="1"/>
        <end position="150"/>
    </location>
</feature>
<comment type="caution">
    <text evidence="5">The sequence shown here is derived from an EMBL/GenBank/DDBJ whole genome shotgun (WGS) entry which is preliminary data.</text>
</comment>
<evidence type="ECO:0000256" key="2">
    <source>
        <dbReference type="ARBA" id="ARBA00023157"/>
    </source>
</evidence>
<dbReference type="PRINTS" id="PR00018">
    <property type="entry name" value="KRINGLE"/>
</dbReference>
<keyword evidence="1 3" id="KW-0420">Kringle</keyword>
<dbReference type="Gene3D" id="2.40.20.10">
    <property type="entry name" value="Plasminogen Kringle 4"/>
    <property type="match status" value="2"/>
</dbReference>
<dbReference type="PANTHER" id="PTHR24261">
    <property type="entry name" value="PLASMINOGEN-RELATED"/>
    <property type="match status" value="1"/>
</dbReference>
<accession>A0ABQ9FGF4</accession>
<evidence type="ECO:0000259" key="4">
    <source>
        <dbReference type="PROSITE" id="PS50070"/>
    </source>
</evidence>
<proteinExistence type="predicted"/>